<reference evidence="1 2" key="1">
    <citation type="submission" date="2019-03" db="EMBL/GenBank/DDBJ databases">
        <title>Genomic Encyclopedia of Type Strains, Phase IV (KMG-IV): sequencing the most valuable type-strain genomes for metagenomic binning, comparative biology and taxonomic classification.</title>
        <authorList>
            <person name="Goeker M."/>
        </authorList>
    </citation>
    <scope>NUCLEOTIDE SEQUENCE [LARGE SCALE GENOMIC DNA]</scope>
    <source>
        <strain evidence="1 2">DSM 21100</strain>
    </source>
</reference>
<dbReference type="Gene3D" id="3.40.50.150">
    <property type="entry name" value="Vaccinia Virus protein VP39"/>
    <property type="match status" value="1"/>
</dbReference>
<comment type="caution">
    <text evidence="1">The sequence shown here is derived from an EMBL/GenBank/DDBJ whole genome shotgun (WGS) entry which is preliminary data.</text>
</comment>
<dbReference type="AlphaFoldDB" id="A0A4R3KM00"/>
<accession>A0A4R3KM00</accession>
<dbReference type="SUPFAM" id="SSF53335">
    <property type="entry name" value="S-adenosyl-L-methionine-dependent methyltransferases"/>
    <property type="match status" value="1"/>
</dbReference>
<dbReference type="GO" id="GO:0008168">
    <property type="term" value="F:methyltransferase activity"/>
    <property type="evidence" value="ECO:0007669"/>
    <property type="project" value="UniProtKB-KW"/>
</dbReference>
<dbReference type="PANTHER" id="PTHR43861">
    <property type="entry name" value="TRANS-ACONITATE 2-METHYLTRANSFERASE-RELATED"/>
    <property type="match status" value="1"/>
</dbReference>
<protein>
    <submittedName>
        <fullName evidence="1">2-polyprenyl-3-methyl-5-hydroxy-6-metoxy-1, 4-benzoquinol methylase</fullName>
    </submittedName>
</protein>
<dbReference type="Proteomes" id="UP000295807">
    <property type="component" value="Unassembled WGS sequence"/>
</dbReference>
<keyword evidence="1" id="KW-0489">Methyltransferase</keyword>
<evidence type="ECO:0000313" key="1">
    <source>
        <dbReference type="EMBL" id="TCS85212.1"/>
    </source>
</evidence>
<name>A0A4R3KM00_9SPHI</name>
<organism evidence="1 2">
    <name type="scientific">Anseongella ginsenosidimutans</name>
    <dbReference type="NCBI Taxonomy" id="496056"/>
    <lineage>
        <taxon>Bacteria</taxon>
        <taxon>Pseudomonadati</taxon>
        <taxon>Bacteroidota</taxon>
        <taxon>Sphingobacteriia</taxon>
        <taxon>Sphingobacteriales</taxon>
        <taxon>Sphingobacteriaceae</taxon>
        <taxon>Anseongella</taxon>
    </lineage>
</organism>
<sequence length="298" mass="34042">MQHTVHKKCPVCGSSRIRHDLKCRDHLVSGMVFPVDKCLDCGLGFTQHIPSGDVMGTFYKSENYVSHTDTRKGMVNQLYHRVRTIMLSRKQKLVEQYTRERKGKLLDIGCGTGYFISHMQKAGWEVHGVEPDPDARKLAEKLIKQPVSDVEGLFQLENAGADVVTMWHVLEHVEDPASYLARIHALLKDGGYFIAAVPNHQSFDAKVYKEYWAAYDVPRHLWHFSPDSIRKLTEAQGFRLVGKQRMPFDSFYVSILSEKNKKRSFALFLGAVNGGLSYLQSLVNINKSSSLIYIFRKY</sequence>
<dbReference type="PANTHER" id="PTHR43861:SF6">
    <property type="entry name" value="METHYLTRANSFERASE TYPE 11"/>
    <property type="match status" value="1"/>
</dbReference>
<dbReference type="Pfam" id="PF13489">
    <property type="entry name" value="Methyltransf_23"/>
    <property type="match status" value="1"/>
</dbReference>
<gene>
    <name evidence="1" type="ORF">EDD80_11482</name>
</gene>
<dbReference type="GO" id="GO:0032259">
    <property type="term" value="P:methylation"/>
    <property type="evidence" value="ECO:0007669"/>
    <property type="project" value="UniProtKB-KW"/>
</dbReference>
<dbReference type="EMBL" id="SMAD01000014">
    <property type="protein sequence ID" value="TCS85212.1"/>
    <property type="molecule type" value="Genomic_DNA"/>
</dbReference>
<evidence type="ECO:0000313" key="2">
    <source>
        <dbReference type="Proteomes" id="UP000295807"/>
    </source>
</evidence>
<keyword evidence="2" id="KW-1185">Reference proteome</keyword>
<keyword evidence="1" id="KW-0808">Transferase</keyword>
<dbReference type="CDD" id="cd02440">
    <property type="entry name" value="AdoMet_MTases"/>
    <property type="match status" value="1"/>
</dbReference>
<dbReference type="InterPro" id="IPR029063">
    <property type="entry name" value="SAM-dependent_MTases_sf"/>
</dbReference>
<dbReference type="RefSeq" id="WP_132130423.1">
    <property type="nucleotide sequence ID" value="NZ_CP042432.1"/>
</dbReference>
<proteinExistence type="predicted"/>
<dbReference type="OrthoDB" id="2370471at2"/>